<organism evidence="2 3">
    <name type="scientific">Thiobacter aerophilum</name>
    <dbReference type="NCBI Taxonomy" id="3121275"/>
    <lineage>
        <taxon>Bacteria</taxon>
        <taxon>Pseudomonadati</taxon>
        <taxon>Pseudomonadota</taxon>
        <taxon>Betaproteobacteria</taxon>
        <taxon>Burkholderiales</taxon>
        <taxon>Thiobacteraceae</taxon>
        <taxon>Thiobacter</taxon>
    </lineage>
</organism>
<dbReference type="PANTHER" id="PTHR43883:SF1">
    <property type="entry name" value="GLUCONOKINASE"/>
    <property type="match status" value="1"/>
</dbReference>
<evidence type="ECO:0000313" key="2">
    <source>
        <dbReference type="EMBL" id="MEO1765844.1"/>
    </source>
</evidence>
<keyword evidence="3" id="KW-1185">Reference proteome</keyword>
<dbReference type="InterPro" id="IPR052732">
    <property type="entry name" value="Cell-binding_unc_protein"/>
</dbReference>
<feature type="domain" description="Aminoglycoside phosphotransferase" evidence="1">
    <location>
        <begin position="80"/>
        <end position="297"/>
    </location>
</feature>
<dbReference type="Gene3D" id="3.90.1200.10">
    <property type="match status" value="1"/>
</dbReference>
<dbReference type="Pfam" id="PF01636">
    <property type="entry name" value="APH"/>
    <property type="match status" value="1"/>
</dbReference>
<evidence type="ECO:0000313" key="3">
    <source>
        <dbReference type="Proteomes" id="UP001482231"/>
    </source>
</evidence>
<gene>
    <name evidence="2" type="ORF">V6E02_01235</name>
</gene>
<reference evidence="2 3" key="1">
    <citation type="submission" date="2024-02" db="EMBL/GenBank/DDBJ databases">
        <title>New thermophilic sulfur-oxidizing bacteria from a hot springs of the Uzon caldera (Kamchatka, Russia).</title>
        <authorList>
            <person name="Dukat A.M."/>
            <person name="Elcheninov A.G."/>
            <person name="Frolov E.N."/>
        </authorList>
    </citation>
    <scope>NUCLEOTIDE SEQUENCE [LARGE SCALE GENOMIC DNA]</scope>
    <source>
        <strain evidence="2 3">AK1</strain>
    </source>
</reference>
<evidence type="ECO:0000259" key="1">
    <source>
        <dbReference type="Pfam" id="PF01636"/>
    </source>
</evidence>
<accession>A0ABV0EBC8</accession>
<dbReference type="EMBL" id="JBAJEX010000001">
    <property type="protein sequence ID" value="MEO1765844.1"/>
    <property type="molecule type" value="Genomic_DNA"/>
</dbReference>
<dbReference type="Pfam" id="PF13671">
    <property type="entry name" value="AAA_33"/>
    <property type="match status" value="1"/>
</dbReference>
<dbReference type="InterPro" id="IPR011009">
    <property type="entry name" value="Kinase-like_dom_sf"/>
</dbReference>
<dbReference type="RefSeq" id="WP_347306354.1">
    <property type="nucleotide sequence ID" value="NZ_JBAJEX010000001.1"/>
</dbReference>
<dbReference type="InterPro" id="IPR027417">
    <property type="entry name" value="P-loop_NTPase"/>
</dbReference>
<dbReference type="Proteomes" id="UP001482231">
    <property type="component" value="Unassembled WGS sequence"/>
</dbReference>
<dbReference type="Gene3D" id="3.40.50.300">
    <property type="entry name" value="P-loop containing nucleotide triphosphate hydrolases"/>
    <property type="match status" value="1"/>
</dbReference>
<comment type="caution">
    <text evidence="2">The sequence shown here is derived from an EMBL/GenBank/DDBJ whole genome shotgun (WGS) entry which is preliminary data.</text>
</comment>
<protein>
    <submittedName>
        <fullName evidence="2">AAA family ATPase</fullName>
    </submittedName>
</protein>
<dbReference type="PANTHER" id="PTHR43883">
    <property type="entry name" value="SLR0207 PROTEIN"/>
    <property type="match status" value="1"/>
</dbReference>
<sequence length="535" mass="60022">MLQNQLAGRIPMPDPVRLHQILVNALLDPRRYPHPVERVTRIETHISTVLLAGAFAYKIKKPYDLGFLDFTTLAARRHYCEEELRLNRRFSPELYLAVLPITGSHEDPHLGGEGPAIEYALKMRRFPPGSLLSEAMARGEISEAQIDALACDVAALHQRIAVASPDTPWGMPTTLAAQARQNVEQIQPLLGSDAQRRELQALARWTETELARLEPLIQRRKQEGFVRECHGDMHTGNMVVIDGRIRLFDCIEFNEAFRWIDVMSEVAFLVMDLASQGRPELGWRFLNLYLEQTGDYPGVGVLRYYLVFRAVVRAKVAAFEAAQPGIEEHARLKAWRRYEQYMTLARRFQHAEPPLLIVMHGLSGSGKSTLAARLAERLGAIRLRSDVERKRLFGLKPLERSTGQDIYTAEATRRTYARLHGLAPVILAAGFTCILDATYLKKSERDAARQAARDHAFVILSCQAGKATLRARVATRHAAGTDAAEADLRVLTLQSHWLEPPSADEPVLTVTTDSEIDLEGLIETLRARAGPTRLS</sequence>
<proteinExistence type="predicted"/>
<dbReference type="SUPFAM" id="SSF56112">
    <property type="entry name" value="Protein kinase-like (PK-like)"/>
    <property type="match status" value="1"/>
</dbReference>
<name>A0ABV0EBC8_9BURK</name>
<dbReference type="SUPFAM" id="SSF52540">
    <property type="entry name" value="P-loop containing nucleoside triphosphate hydrolases"/>
    <property type="match status" value="1"/>
</dbReference>
<dbReference type="InterPro" id="IPR002575">
    <property type="entry name" value="Aminoglycoside_PTrfase"/>
</dbReference>